<dbReference type="Pfam" id="PF12897">
    <property type="entry name" value="Asp_aminotransf"/>
    <property type="match status" value="1"/>
</dbReference>
<reference evidence="1" key="1">
    <citation type="submission" date="2020-10" db="EMBL/GenBank/DDBJ databases">
        <authorList>
            <person name="Gilroy R."/>
        </authorList>
    </citation>
    <scope>NUCLEOTIDE SEQUENCE</scope>
    <source>
        <strain evidence="1">1370</strain>
    </source>
</reference>
<proteinExistence type="predicted"/>
<dbReference type="PANTHER" id="PTHR43799:SF1">
    <property type="entry name" value="ASPARTATE AMINOTRANSFERASE"/>
    <property type="match status" value="1"/>
</dbReference>
<dbReference type="Proteomes" id="UP000823960">
    <property type="component" value="Unassembled WGS sequence"/>
</dbReference>
<dbReference type="AlphaFoldDB" id="A0A9D1NP94"/>
<dbReference type="InterPro" id="IPR024551">
    <property type="entry name" value="AspAT_Ic"/>
</dbReference>
<dbReference type="CDD" id="cd00609">
    <property type="entry name" value="AAT_like"/>
    <property type="match status" value="1"/>
</dbReference>
<dbReference type="InterPro" id="IPR015424">
    <property type="entry name" value="PyrdxlP-dep_Trfase"/>
</dbReference>
<reference evidence="1" key="2">
    <citation type="journal article" date="2021" name="PeerJ">
        <title>Extensive microbial diversity within the chicken gut microbiome revealed by metagenomics and culture.</title>
        <authorList>
            <person name="Gilroy R."/>
            <person name="Ravi A."/>
            <person name="Getino M."/>
            <person name="Pursley I."/>
            <person name="Horton D.L."/>
            <person name="Alikhan N.F."/>
            <person name="Baker D."/>
            <person name="Gharbi K."/>
            <person name="Hall N."/>
            <person name="Watson M."/>
            <person name="Adriaenssens E.M."/>
            <person name="Foster-Nyarko E."/>
            <person name="Jarju S."/>
            <person name="Secka A."/>
            <person name="Antonio M."/>
            <person name="Oren A."/>
            <person name="Chaudhuri R.R."/>
            <person name="La Ragione R."/>
            <person name="Hildebrand F."/>
            <person name="Pallen M.J."/>
        </authorList>
    </citation>
    <scope>NUCLEOTIDE SEQUENCE</scope>
    <source>
        <strain evidence="1">1370</strain>
    </source>
</reference>
<dbReference type="EMBL" id="DVOL01000016">
    <property type="protein sequence ID" value="HIV10335.1"/>
    <property type="molecule type" value="Genomic_DNA"/>
</dbReference>
<gene>
    <name evidence="1" type="ORF">IAD28_01375</name>
</gene>
<keyword evidence="1" id="KW-0032">Aminotransferase</keyword>
<dbReference type="Gene3D" id="3.40.640.10">
    <property type="entry name" value="Type I PLP-dependent aspartate aminotransferase-like (Major domain)"/>
    <property type="match status" value="1"/>
</dbReference>
<dbReference type="Gene3D" id="3.90.1150.10">
    <property type="entry name" value="Aspartate Aminotransferase, domain 1"/>
    <property type="match status" value="1"/>
</dbReference>
<dbReference type="PANTHER" id="PTHR43799">
    <property type="entry name" value="AMINOTRANSFERASE, PUTATIVE-RELATED"/>
    <property type="match status" value="1"/>
</dbReference>
<protein>
    <submittedName>
        <fullName evidence="1">Aminotransferase class I/II-fold pyridoxal phosphate-dependent enzyme</fullName>
    </submittedName>
</protein>
<accession>A0A9D1NP94</accession>
<name>A0A9D1NP94_9FIRM</name>
<keyword evidence="1" id="KW-0808">Transferase</keyword>
<evidence type="ECO:0000313" key="1">
    <source>
        <dbReference type="EMBL" id="HIV10335.1"/>
    </source>
</evidence>
<dbReference type="InterPro" id="IPR015421">
    <property type="entry name" value="PyrdxlP-dep_Trfase_major"/>
</dbReference>
<dbReference type="InterPro" id="IPR015422">
    <property type="entry name" value="PyrdxlP-dep_Trfase_small"/>
</dbReference>
<comment type="caution">
    <text evidence="1">The sequence shown here is derived from an EMBL/GenBank/DDBJ whole genome shotgun (WGS) entry which is preliminary data.</text>
</comment>
<evidence type="ECO:0000313" key="2">
    <source>
        <dbReference type="Proteomes" id="UP000823960"/>
    </source>
</evidence>
<dbReference type="GO" id="GO:0004069">
    <property type="term" value="F:L-aspartate:2-oxoglutarate aminotransferase activity"/>
    <property type="evidence" value="ECO:0007669"/>
    <property type="project" value="InterPro"/>
</dbReference>
<sequence>MLSELSCEELKSFYSCELKRLEDYRAKGLKLDMSRGKPGPEQLDLSNEMLTHCLDGDHISENGVDCRNYGVLDGIYEAKRLFMPMIGVGRYEIIIGGNSSLQLMYDTIARAMLLGVKGSPKPWSMCKRVKWLCPAPGYDRHFAICEAFGIEMITVPMRSDGPDMDMVERLVSEDEDIKGIWCVPMYANPTGAVYSDEVVRRFAALKPKAPDFRIFWDNAYCVHHLTEERVTILNILEECKKTGSQDMPLIFASTSKISFPGGGISAIGASEENIEFMKQQMSFQIIGYDKLNQLRHARFFKDFDGILRQMDKHRAILKPKFDLVISALEGELRPLGIGDWSNPKGGYFVSYNGPRGTAKRIVSLCADAGVKLTSAGAAFPYGIDPEDSNIRIAPTFPSLEELDAAMKVFCTAARVAACEALLNK</sequence>
<dbReference type="SUPFAM" id="SSF53383">
    <property type="entry name" value="PLP-dependent transferases"/>
    <property type="match status" value="1"/>
</dbReference>
<organism evidence="1 2">
    <name type="scientific">Candidatus Faeciplasma avium</name>
    <dbReference type="NCBI Taxonomy" id="2840798"/>
    <lineage>
        <taxon>Bacteria</taxon>
        <taxon>Bacillati</taxon>
        <taxon>Bacillota</taxon>
        <taxon>Clostridia</taxon>
        <taxon>Eubacteriales</taxon>
        <taxon>Oscillospiraceae</taxon>
        <taxon>Oscillospiraceae incertae sedis</taxon>
        <taxon>Candidatus Faeciplasma</taxon>
    </lineage>
</organism>